<dbReference type="EMBL" id="OU900099">
    <property type="protein sequence ID" value="CAG9863532.1"/>
    <property type="molecule type" value="Genomic_DNA"/>
</dbReference>
<feature type="compositionally biased region" description="Polar residues" evidence="6">
    <location>
        <begin position="178"/>
        <end position="202"/>
    </location>
</feature>
<feature type="compositionally biased region" description="Low complexity" evidence="6">
    <location>
        <begin position="576"/>
        <end position="586"/>
    </location>
</feature>
<feature type="compositionally biased region" description="Low complexity" evidence="6">
    <location>
        <begin position="1330"/>
        <end position="1348"/>
    </location>
</feature>
<dbReference type="SUPFAM" id="SSF50729">
    <property type="entry name" value="PH domain-like"/>
    <property type="match status" value="1"/>
</dbReference>
<name>A0A9N9TU89_PHYSR</name>
<feature type="compositionally biased region" description="Basic residues" evidence="6">
    <location>
        <begin position="1265"/>
        <end position="1274"/>
    </location>
</feature>
<feature type="compositionally biased region" description="Gly residues" evidence="6">
    <location>
        <begin position="1043"/>
        <end position="1052"/>
    </location>
</feature>
<keyword evidence="9" id="KW-1185">Reference proteome</keyword>
<keyword evidence="2" id="KW-0217">Developmental protein</keyword>
<dbReference type="PANTHER" id="PTHR47695:SF3">
    <property type="entry name" value="PID DOMAIN-CONTAINING PROTEIN"/>
    <property type="match status" value="1"/>
</dbReference>
<dbReference type="Proteomes" id="UP001153712">
    <property type="component" value="Chromosome 6"/>
</dbReference>
<feature type="compositionally biased region" description="Basic and acidic residues" evidence="6">
    <location>
        <begin position="1064"/>
        <end position="1076"/>
    </location>
</feature>
<protein>
    <recommendedName>
        <fullName evidence="7">PID domain-containing protein</fullName>
    </recommendedName>
</protein>
<evidence type="ECO:0000313" key="9">
    <source>
        <dbReference type="Proteomes" id="UP001153712"/>
    </source>
</evidence>
<dbReference type="PROSITE" id="PS01179">
    <property type="entry name" value="PID"/>
    <property type="match status" value="1"/>
</dbReference>
<accession>A0A9N9TU89</accession>
<dbReference type="GO" id="GO:0030154">
    <property type="term" value="P:cell differentiation"/>
    <property type="evidence" value="ECO:0007669"/>
    <property type="project" value="UniProtKB-KW"/>
</dbReference>
<feature type="compositionally biased region" description="Basic and acidic residues" evidence="6">
    <location>
        <begin position="347"/>
        <end position="358"/>
    </location>
</feature>
<feature type="compositionally biased region" description="Acidic residues" evidence="6">
    <location>
        <begin position="1206"/>
        <end position="1216"/>
    </location>
</feature>
<comment type="subcellular location">
    <subcellularLocation>
        <location evidence="1">Cytoplasm</location>
    </subcellularLocation>
</comment>
<feature type="region of interest" description="Disordered" evidence="6">
    <location>
        <begin position="1034"/>
        <end position="1353"/>
    </location>
</feature>
<gene>
    <name evidence="8" type="ORF">PHYEVI_LOCUS9818</name>
</gene>
<feature type="compositionally biased region" description="Acidic residues" evidence="6">
    <location>
        <begin position="1100"/>
        <end position="1111"/>
    </location>
</feature>
<feature type="compositionally biased region" description="Basic and acidic residues" evidence="6">
    <location>
        <begin position="1240"/>
        <end position="1249"/>
    </location>
</feature>
<dbReference type="InterPro" id="IPR006020">
    <property type="entry name" value="PTB/PI_dom"/>
</dbReference>
<feature type="compositionally biased region" description="Basic and acidic residues" evidence="6">
    <location>
        <begin position="1374"/>
        <end position="1385"/>
    </location>
</feature>
<feature type="compositionally biased region" description="Basic and acidic residues" evidence="6">
    <location>
        <begin position="1112"/>
        <end position="1154"/>
    </location>
</feature>
<evidence type="ECO:0000256" key="2">
    <source>
        <dbReference type="ARBA" id="ARBA00022473"/>
    </source>
</evidence>
<evidence type="ECO:0000256" key="3">
    <source>
        <dbReference type="ARBA" id="ARBA00022490"/>
    </source>
</evidence>
<keyword evidence="5" id="KW-0221">Differentiation</keyword>
<evidence type="ECO:0000259" key="7">
    <source>
        <dbReference type="PROSITE" id="PS01179"/>
    </source>
</evidence>
<organism evidence="8 9">
    <name type="scientific">Phyllotreta striolata</name>
    <name type="common">Striped flea beetle</name>
    <name type="synonym">Crioceris striolata</name>
    <dbReference type="NCBI Taxonomy" id="444603"/>
    <lineage>
        <taxon>Eukaryota</taxon>
        <taxon>Metazoa</taxon>
        <taxon>Ecdysozoa</taxon>
        <taxon>Arthropoda</taxon>
        <taxon>Hexapoda</taxon>
        <taxon>Insecta</taxon>
        <taxon>Pterygota</taxon>
        <taxon>Neoptera</taxon>
        <taxon>Endopterygota</taxon>
        <taxon>Coleoptera</taxon>
        <taxon>Polyphaga</taxon>
        <taxon>Cucujiformia</taxon>
        <taxon>Chrysomeloidea</taxon>
        <taxon>Chrysomelidae</taxon>
        <taxon>Galerucinae</taxon>
        <taxon>Alticini</taxon>
        <taxon>Phyllotreta</taxon>
    </lineage>
</organism>
<evidence type="ECO:0000256" key="1">
    <source>
        <dbReference type="ARBA" id="ARBA00004496"/>
    </source>
</evidence>
<feature type="region of interest" description="Disordered" evidence="6">
    <location>
        <begin position="419"/>
        <end position="645"/>
    </location>
</feature>
<evidence type="ECO:0000313" key="8">
    <source>
        <dbReference type="EMBL" id="CAG9863532.1"/>
    </source>
</evidence>
<feature type="compositionally biased region" description="Basic and acidic residues" evidence="6">
    <location>
        <begin position="1088"/>
        <end position="1099"/>
    </location>
</feature>
<feature type="compositionally biased region" description="Basic and acidic residues" evidence="6">
    <location>
        <begin position="495"/>
        <end position="510"/>
    </location>
</feature>
<feature type="compositionally biased region" description="Low complexity" evidence="6">
    <location>
        <begin position="898"/>
        <end position="907"/>
    </location>
</feature>
<feature type="compositionally biased region" description="Polar residues" evidence="6">
    <location>
        <begin position="466"/>
        <end position="475"/>
    </location>
</feature>
<dbReference type="InterPro" id="IPR048561">
    <property type="entry name" value="Dab_PTB"/>
</dbReference>
<dbReference type="PANTHER" id="PTHR47695">
    <property type="entry name" value="PID DOMAIN-CONTAINING PROTEIN"/>
    <property type="match status" value="1"/>
</dbReference>
<dbReference type="SMART" id="SM00462">
    <property type="entry name" value="PTB"/>
    <property type="match status" value="1"/>
</dbReference>
<dbReference type="OrthoDB" id="10069833at2759"/>
<feature type="domain" description="PID" evidence="7">
    <location>
        <begin position="21"/>
        <end position="153"/>
    </location>
</feature>
<dbReference type="CDD" id="cd01215">
    <property type="entry name" value="PTB_Dab"/>
    <property type="match status" value="1"/>
</dbReference>
<dbReference type="FunFam" id="2.30.29.30:FF:000262">
    <property type="entry name" value="Disabled, isoform F"/>
    <property type="match status" value="1"/>
</dbReference>
<evidence type="ECO:0000256" key="4">
    <source>
        <dbReference type="ARBA" id="ARBA00022553"/>
    </source>
</evidence>
<keyword evidence="3" id="KW-0963">Cytoplasm</keyword>
<reference evidence="8" key="1">
    <citation type="submission" date="2022-01" db="EMBL/GenBank/DDBJ databases">
        <authorList>
            <person name="King R."/>
        </authorList>
    </citation>
    <scope>NUCLEOTIDE SEQUENCE</scope>
</reference>
<feature type="region of interest" description="Disordered" evidence="6">
    <location>
        <begin position="1370"/>
        <end position="1487"/>
    </location>
</feature>
<dbReference type="Pfam" id="PF00640">
    <property type="entry name" value="PID"/>
    <property type="match status" value="1"/>
</dbReference>
<evidence type="ECO:0000256" key="5">
    <source>
        <dbReference type="ARBA" id="ARBA00022782"/>
    </source>
</evidence>
<feature type="region of interest" description="Disordered" evidence="6">
    <location>
        <begin position="268"/>
        <end position="358"/>
    </location>
</feature>
<feature type="region of interest" description="Disordered" evidence="6">
    <location>
        <begin position="178"/>
        <end position="211"/>
    </location>
</feature>
<evidence type="ECO:0000256" key="6">
    <source>
        <dbReference type="SAM" id="MobiDB-lite"/>
    </source>
</evidence>
<feature type="compositionally biased region" description="Basic and acidic residues" evidence="6">
    <location>
        <begin position="763"/>
        <end position="799"/>
    </location>
</feature>
<dbReference type="InterPro" id="IPR011993">
    <property type="entry name" value="PH-like_dom_sf"/>
</dbReference>
<proteinExistence type="predicted"/>
<feature type="compositionally biased region" description="Basic and acidic residues" evidence="6">
    <location>
        <begin position="1161"/>
        <end position="1203"/>
    </location>
</feature>
<feature type="compositionally biased region" description="Acidic residues" evidence="6">
    <location>
        <begin position="436"/>
        <end position="448"/>
    </location>
</feature>
<dbReference type="GO" id="GO:0005737">
    <property type="term" value="C:cytoplasm"/>
    <property type="evidence" value="ECO:0007669"/>
    <property type="project" value="UniProtKB-SubCell"/>
</dbReference>
<feature type="compositionally biased region" description="Basic and acidic residues" evidence="6">
    <location>
        <begin position="934"/>
        <end position="951"/>
    </location>
</feature>
<keyword evidence="4" id="KW-0597">Phosphoprotein</keyword>
<feature type="region of interest" description="Disordered" evidence="6">
    <location>
        <begin position="751"/>
        <end position="814"/>
    </location>
</feature>
<feature type="compositionally biased region" description="Basic and acidic residues" evidence="6">
    <location>
        <begin position="1417"/>
        <end position="1431"/>
    </location>
</feature>
<feature type="region of interest" description="Disordered" evidence="6">
    <location>
        <begin position="898"/>
        <end position="1016"/>
    </location>
</feature>
<dbReference type="Gene3D" id="2.30.29.30">
    <property type="entry name" value="Pleckstrin-homology domain (PH domain)/Phosphotyrosine-binding domain (PTB)"/>
    <property type="match status" value="1"/>
</dbReference>
<sequence length="1530" mass="169657">MQTLRKKTSPMKYKNETTRFLGDGVCFKAKLIGILEVAEARGDRMCQEALSDLKMAIRAAGEHKQRITVNVAIDGLRLRDEKTGDSLYHHPVHKISFIAQDMTDSRAFGYIFGSPDTGHRFFGIKTDKAASQVVIAMRDLFQVVFALKKKEIELAKQHLEKNYYTSSPLFPDCSKLQSSASPSLPVTTVESTLSSDSKSNRGANERRANASGAAVADLVDLELELNSLQQGLNQMEKITPSSADPFGAKDDPFGDSFTVYPPVSLFLPVRPILPPPPSTGRERSSRGTSESGSVFSPKTPRTGKAPTRERKKDFSFSSDLSGSRDDEGSDWFAVASGDDGVSQELAKPSRDEKHERAKREILSQFDVFTELDPLGTGRVRPYIDRKHFFQELKNPPKKALNDLVAGATKDKPLFDTNFAAASAAPPPPGDFASDPFGEDPFVEEDPFADSDFSKQDPFETEFANFKKQNANSFHGDSSRSPDKPGYLRANSTTKIDSDKPTDIFHSRLSTDDGGEDAPEPPPRPSNQLICIKPPPLPPKKSAGESGVAANRPPPRPIRPEGGSSSPYEFLGACESAPATGDDAAGGPPLPAPYRKWKFEGSGPARPEKTADDGYLTPVEAAKSAGSAEGLSNGAGPPLSASDKVNTTTELDGLDITLSQLTLTGLSELASKLNVPAAQLSNMTLAQLTDYLSELIRSSSSAKPPPAAHSQGDPFADFADFKADFDATESRSDASYDRYAVFRELMREEIGRGRAEAAETPEAVEEKPKPAESEAKPPSERVDRYAALREIVENELKQSEEGVDEPDNKDDVVDTRDIEEKLNIINQEKQLRSVNDDEQNEKKIIEYISLGEHKMSDVGEKKPATIPVKSPVKSNIIKSPVPNVIAEMVQNNARLTSGSLSDVISGSSPEIDHTASNSEPGKKIDDVTGESWAIFDRDAVRADASKDKRPVQSEEGASPWSSDSKEFGAGSPPEWRSKDSGSGTDPLPRTRRRDRDGWWDANDAAEPDGRYCPANRRSTDSYDEEYYECYDRPRRRRMPSSWQHGGGGGGGGHSSSSRDVSPWEEEPRRRELREHGRGSAYRHAGSGRSFDRRRDRRLTDSWDEDEDYEYEDDHLSRHWSERHVPRETDRDGSRHGTGSRDRDLDRWREDRVDDRRHKRRRDGRDRRCCPDWEQTEHDKIRGYGSGRRRDREQPDERYYSKDSQESPWEDEYSNDADESPRFVSCPAAKRNWKQRPSSASEMDRKTGEIKSRHHPATGGSDGERDRHHKSTRRSRSRDSQYSEPPPSATTSSLHRRKPEAAATSPRHPHRLKVEKAPPAAASASIRKQPEATSTFPRRATAAASRARSAFENDFVAPREVERAEGAAVKVNFESDSDKSSPMERPRPVVVSKAAASPRYHQKAKSHRFEDDFSPGDKAPPHEDGISSIKEEEADREEDLEEEDNDEFAVDRFERVANGTRRPSTRRRRFSSNLRPSGGDAGVRKSESVDIFAREDDPFDDDFFCGGGGGAAGVASAVRCTELRWTDDYSND</sequence>
<feature type="compositionally biased region" description="Acidic residues" evidence="6">
    <location>
        <begin position="1432"/>
        <end position="1446"/>
    </location>
</feature>